<proteinExistence type="predicted"/>
<feature type="compositionally biased region" description="Basic and acidic residues" evidence="1">
    <location>
        <begin position="91"/>
        <end position="100"/>
    </location>
</feature>
<evidence type="ECO:0000256" key="1">
    <source>
        <dbReference type="SAM" id="MobiDB-lite"/>
    </source>
</evidence>
<protein>
    <submittedName>
        <fullName evidence="2">Uncharacterized protein</fullName>
    </submittedName>
</protein>
<dbReference type="GO" id="GO:0003677">
    <property type="term" value="F:DNA binding"/>
    <property type="evidence" value="ECO:0007669"/>
    <property type="project" value="InterPro"/>
</dbReference>
<comment type="caution">
    <text evidence="2">The sequence shown here is derived from an EMBL/GenBank/DDBJ whole genome shotgun (WGS) entry which is preliminary data.</text>
</comment>
<reference evidence="2 3" key="1">
    <citation type="submission" date="2017-09" db="EMBL/GenBank/DDBJ databases">
        <title>Biodiversity and function of Thalassospira species in the particle-attached aromatic-hydrocarbon-degrading consortia from the surface seawater of the China South Sea.</title>
        <authorList>
            <person name="Dong C."/>
            <person name="Lai Q."/>
            <person name="Shao Z."/>
        </authorList>
    </citation>
    <scope>NUCLEOTIDE SEQUENCE [LARGE SCALE GENOMIC DNA]</scope>
    <source>
        <strain evidence="2 3">139Z-12</strain>
    </source>
</reference>
<gene>
    <name evidence="2" type="ORF">COO92_16160</name>
</gene>
<feature type="region of interest" description="Disordered" evidence="1">
    <location>
        <begin position="90"/>
        <end position="115"/>
    </location>
</feature>
<dbReference type="RefSeq" id="WP_101303750.1">
    <property type="nucleotide sequence ID" value="NZ_NXGX01000006.1"/>
</dbReference>
<dbReference type="InterPro" id="IPR010982">
    <property type="entry name" value="Lambda_DNA-bd_dom_sf"/>
</dbReference>
<dbReference type="Proteomes" id="UP000233332">
    <property type="component" value="Unassembled WGS sequence"/>
</dbReference>
<dbReference type="AlphaFoldDB" id="A0A2N3L3S9"/>
<accession>A0A2N3L3S9</accession>
<keyword evidence="3" id="KW-1185">Reference proteome</keyword>
<name>A0A2N3L3S9_9PROT</name>
<evidence type="ECO:0000313" key="3">
    <source>
        <dbReference type="Proteomes" id="UP000233332"/>
    </source>
</evidence>
<organism evidence="2 3">
    <name type="scientific">Thalassospira lohafexi</name>
    <dbReference type="NCBI Taxonomy" id="744227"/>
    <lineage>
        <taxon>Bacteria</taxon>
        <taxon>Pseudomonadati</taxon>
        <taxon>Pseudomonadota</taxon>
        <taxon>Alphaproteobacteria</taxon>
        <taxon>Rhodospirillales</taxon>
        <taxon>Thalassospiraceae</taxon>
        <taxon>Thalassospira</taxon>
    </lineage>
</organism>
<sequence length="238" mass="26311">MPKPNSKPAKNGHPLMQDPVENQRKTFDDYMKRTKTANTTLAALTGLRESTFRNYRNATTRDMTLETKIKAANALHMPLTDLFGPTLGLTSRRDTPRFPDDGPANTEPATRESKHSMVPVYGRVNAGRMVNTPYPVAFVEVPATVGLSESAFAVSMAAADMVPRFKMYEVLIANPEENTAVGDDCVIILTSGEIRILQCMEYTADRGFTGTSYADPQLKVSIKSNDIDRIGRVSYIRT</sequence>
<dbReference type="EMBL" id="NXGX01000006">
    <property type="protein sequence ID" value="PKR57474.1"/>
    <property type="molecule type" value="Genomic_DNA"/>
</dbReference>
<feature type="region of interest" description="Disordered" evidence="1">
    <location>
        <begin position="1"/>
        <end position="22"/>
    </location>
</feature>
<dbReference type="SUPFAM" id="SSF47413">
    <property type="entry name" value="lambda repressor-like DNA-binding domains"/>
    <property type="match status" value="1"/>
</dbReference>
<evidence type="ECO:0000313" key="2">
    <source>
        <dbReference type="EMBL" id="PKR57474.1"/>
    </source>
</evidence>